<dbReference type="AlphaFoldDB" id="A0A221K2Y6"/>
<dbReference type="Proteomes" id="UP000199754">
    <property type="component" value="Chromosome"/>
</dbReference>
<evidence type="ECO:0000259" key="1">
    <source>
        <dbReference type="PROSITE" id="PS51379"/>
    </source>
</evidence>
<dbReference type="InterPro" id="IPR017896">
    <property type="entry name" value="4Fe4S_Fe-S-bd"/>
</dbReference>
<keyword evidence="3" id="KW-1185">Reference proteome</keyword>
<proteinExistence type="predicted"/>
<dbReference type="OrthoDB" id="8279740at2"/>
<gene>
    <name evidence="2" type="ORF">SULPSESMR1_02568</name>
</gene>
<dbReference type="KEGG" id="spse:SULPSESMR1_02568"/>
<organism evidence="2 3">
    <name type="scientific">Pseudosulfitobacter pseudonitzschiae</name>
    <dbReference type="NCBI Taxonomy" id="1402135"/>
    <lineage>
        <taxon>Bacteria</taxon>
        <taxon>Pseudomonadati</taxon>
        <taxon>Pseudomonadota</taxon>
        <taxon>Alphaproteobacteria</taxon>
        <taxon>Rhodobacterales</taxon>
        <taxon>Roseobacteraceae</taxon>
        <taxon>Pseudosulfitobacter</taxon>
    </lineage>
</organism>
<protein>
    <submittedName>
        <fullName evidence="2">Ferredoxin</fullName>
    </submittedName>
</protein>
<dbReference type="EMBL" id="CP022415">
    <property type="protein sequence ID" value="ASM73364.1"/>
    <property type="molecule type" value="Genomic_DNA"/>
</dbReference>
<dbReference type="PROSITE" id="PS51379">
    <property type="entry name" value="4FE4S_FER_2"/>
    <property type="match status" value="1"/>
</dbReference>
<name>A0A221K2Y6_9RHOB</name>
<evidence type="ECO:0000313" key="3">
    <source>
        <dbReference type="Proteomes" id="UP000199754"/>
    </source>
</evidence>
<feature type="domain" description="4Fe-4S ferredoxin-type" evidence="1">
    <location>
        <begin position="123"/>
        <end position="154"/>
    </location>
</feature>
<dbReference type="STRING" id="1402135.SAMN05444149_103284"/>
<reference evidence="2 3" key="1">
    <citation type="submission" date="2017-07" db="EMBL/GenBank/DDBJ databases">
        <title>Genome Sequence of Sulfitobacter pseudonitzschiae Strain SMR1 Isolated from a culture of the Diatom Skeletonema marinoi.</title>
        <authorList>
            <person name="Topel M."/>
            <person name="Pinder M.I.M."/>
            <person name="Johansson O.N."/>
            <person name="Kourtchenko O."/>
            <person name="Godhe A."/>
            <person name="Clarke A.K."/>
        </authorList>
    </citation>
    <scope>NUCLEOTIDE SEQUENCE [LARGE SCALE GENOMIC DNA]</scope>
    <source>
        <strain evidence="2 3">SMR1</strain>
    </source>
</reference>
<evidence type="ECO:0000313" key="2">
    <source>
        <dbReference type="EMBL" id="ASM73364.1"/>
    </source>
</evidence>
<accession>A0A221K2Y6</accession>
<sequence length="206" mass="21919">MTLRGISSACAPHGLMVMGASGGRVLVGCDVGFWDVFTASAEYSDGAPDPVDRWSKRIIESIASPLGAATAYPSDGPPYAPFIAWAMDTGRFFQSPVGMMVHDVAGLMISIRGALIFDHIPDFPPTPATSPCDSCTTKPCITACPVGALSAQPPYDVPACKGYLNTTAGQNCMTKGCKVRRACPVSQRFDRPYAQSHFHMKAFHPT</sequence>